<dbReference type="InterPro" id="IPR029030">
    <property type="entry name" value="Caspase-like_dom_sf"/>
</dbReference>
<dbReference type="GO" id="GO:0004197">
    <property type="term" value="F:cysteine-type endopeptidase activity"/>
    <property type="evidence" value="ECO:0007669"/>
    <property type="project" value="InterPro"/>
</dbReference>
<dbReference type="InterPro" id="IPR011600">
    <property type="entry name" value="Pept_C14_caspase"/>
</dbReference>
<sequence length="357" mass="39202">MRRSRAHLITTSKKEYHDESDASSKRIASFGLETVSVQTEPAIPTVKSKKVPEISPHPSESCASRLCEPIYSTHAPQRGICVVLSVDKFDEALCLPPRSGSAVDVRNVCLAFASLQFDILTKFNGTASELRAFLKEVAEQDHSQSDCFACVILSHGDDSGLVYARDGAISLDHLIAPFRGDVCSGLRGKPKLFFIQMSYFPFSSPCLRLFDQHSQCKACRGTALDSGTLLVCDSRSVNANDTDSSSGEAPTIRRIPVEADLFIAYAVQPGYYAFRNSVHGSWFIRALSETLLRFGSISDLLSIMTRVNHSVAYNFESLAANPAFSGKKQMPSFVSTLTKKVFFPPKKMPCDPLIHLT</sequence>
<gene>
    <name evidence="6" type="ORF">D915_004014</name>
</gene>
<name>A0A4E0R8J1_FASHE</name>
<dbReference type="AlphaFoldDB" id="A0A4E0R8J1"/>
<evidence type="ECO:0000313" key="6">
    <source>
        <dbReference type="EMBL" id="THD25039.1"/>
    </source>
</evidence>
<comment type="similarity">
    <text evidence="1 2">Belongs to the peptidase C14A family.</text>
</comment>
<dbReference type="Proteomes" id="UP000230066">
    <property type="component" value="Unassembled WGS sequence"/>
</dbReference>
<evidence type="ECO:0000256" key="1">
    <source>
        <dbReference type="ARBA" id="ARBA00010134"/>
    </source>
</evidence>
<dbReference type="InterPro" id="IPR002138">
    <property type="entry name" value="Pept_C14_p10"/>
</dbReference>
<dbReference type="InterPro" id="IPR015917">
    <property type="entry name" value="Pept_C14A"/>
</dbReference>
<dbReference type="PANTHER" id="PTHR10454">
    <property type="entry name" value="CASPASE"/>
    <property type="match status" value="1"/>
</dbReference>
<dbReference type="GO" id="GO:0005737">
    <property type="term" value="C:cytoplasm"/>
    <property type="evidence" value="ECO:0007669"/>
    <property type="project" value="TreeGrafter"/>
</dbReference>
<dbReference type="SUPFAM" id="SSF52129">
    <property type="entry name" value="Caspase-like"/>
    <property type="match status" value="1"/>
</dbReference>
<dbReference type="SMART" id="SM00115">
    <property type="entry name" value="CASc"/>
    <property type="match status" value="1"/>
</dbReference>
<dbReference type="PRINTS" id="PR00376">
    <property type="entry name" value="IL1BCENZYME"/>
</dbReference>
<dbReference type="EMBL" id="JXXN02001316">
    <property type="protein sequence ID" value="THD25039.1"/>
    <property type="molecule type" value="Genomic_DNA"/>
</dbReference>
<dbReference type="Pfam" id="PF00656">
    <property type="entry name" value="Peptidase_C14"/>
    <property type="match status" value="1"/>
</dbReference>
<dbReference type="GO" id="GO:0006508">
    <property type="term" value="P:proteolysis"/>
    <property type="evidence" value="ECO:0007669"/>
    <property type="project" value="InterPro"/>
</dbReference>
<evidence type="ECO:0000259" key="4">
    <source>
        <dbReference type="PROSITE" id="PS50207"/>
    </source>
</evidence>
<dbReference type="InterPro" id="IPR001309">
    <property type="entry name" value="Pept_C14_p20"/>
</dbReference>
<dbReference type="InterPro" id="IPR002398">
    <property type="entry name" value="Pept_C14"/>
</dbReference>
<feature type="domain" description="Caspase family p20" evidence="5">
    <location>
        <begin position="77"/>
        <end position="196"/>
    </location>
</feature>
<dbReference type="PROSITE" id="PS50207">
    <property type="entry name" value="CASPASE_P10"/>
    <property type="match status" value="1"/>
</dbReference>
<comment type="caution">
    <text evidence="6">The sequence shown here is derived from an EMBL/GenBank/DDBJ whole genome shotgun (WGS) entry which is preliminary data.</text>
</comment>
<organism evidence="6 7">
    <name type="scientific">Fasciola hepatica</name>
    <name type="common">Liver fluke</name>
    <dbReference type="NCBI Taxonomy" id="6192"/>
    <lineage>
        <taxon>Eukaryota</taxon>
        <taxon>Metazoa</taxon>
        <taxon>Spiralia</taxon>
        <taxon>Lophotrochozoa</taxon>
        <taxon>Platyhelminthes</taxon>
        <taxon>Trematoda</taxon>
        <taxon>Digenea</taxon>
        <taxon>Plagiorchiida</taxon>
        <taxon>Echinostomata</taxon>
        <taxon>Echinostomatoidea</taxon>
        <taxon>Fasciolidae</taxon>
        <taxon>Fasciola</taxon>
    </lineage>
</organism>
<dbReference type="CDD" id="cd00032">
    <property type="entry name" value="CASc"/>
    <property type="match status" value="1"/>
</dbReference>
<dbReference type="PROSITE" id="PS50208">
    <property type="entry name" value="CASPASE_P20"/>
    <property type="match status" value="1"/>
</dbReference>
<feature type="compositionally biased region" description="Basic and acidic residues" evidence="3">
    <location>
        <begin position="12"/>
        <end position="24"/>
    </location>
</feature>
<dbReference type="PROSITE" id="PS01121">
    <property type="entry name" value="CASPASE_HIS"/>
    <property type="match status" value="1"/>
</dbReference>
<evidence type="ECO:0000256" key="2">
    <source>
        <dbReference type="RuleBase" id="RU003971"/>
    </source>
</evidence>
<dbReference type="GO" id="GO:0006915">
    <property type="term" value="P:apoptotic process"/>
    <property type="evidence" value="ECO:0007669"/>
    <property type="project" value="TreeGrafter"/>
</dbReference>
<evidence type="ECO:0000259" key="5">
    <source>
        <dbReference type="PROSITE" id="PS50208"/>
    </source>
</evidence>
<dbReference type="Gene3D" id="3.40.50.1460">
    <property type="match status" value="1"/>
</dbReference>
<keyword evidence="7" id="KW-1185">Reference proteome</keyword>
<evidence type="ECO:0000256" key="3">
    <source>
        <dbReference type="SAM" id="MobiDB-lite"/>
    </source>
</evidence>
<dbReference type="PANTHER" id="PTHR10454:SF232">
    <property type="entry name" value="AT03047P-RELATED"/>
    <property type="match status" value="1"/>
</dbReference>
<evidence type="ECO:0000313" key="7">
    <source>
        <dbReference type="Proteomes" id="UP000230066"/>
    </source>
</evidence>
<dbReference type="InterPro" id="IPR016129">
    <property type="entry name" value="Caspase_his_AS"/>
</dbReference>
<dbReference type="GO" id="GO:0043525">
    <property type="term" value="P:positive regulation of neuron apoptotic process"/>
    <property type="evidence" value="ECO:0007669"/>
    <property type="project" value="TreeGrafter"/>
</dbReference>
<proteinExistence type="inferred from homology"/>
<protein>
    <submittedName>
        <fullName evidence="6">Caspase-3</fullName>
    </submittedName>
</protein>
<feature type="domain" description="Caspase family p10" evidence="4">
    <location>
        <begin position="251"/>
        <end position="345"/>
    </location>
</feature>
<reference evidence="6" key="1">
    <citation type="submission" date="2019-03" db="EMBL/GenBank/DDBJ databases">
        <title>Improved annotation for the trematode Fasciola hepatica.</title>
        <authorList>
            <person name="Choi Y.-J."/>
            <person name="Martin J."/>
            <person name="Mitreva M."/>
        </authorList>
    </citation>
    <scope>NUCLEOTIDE SEQUENCE [LARGE SCALE GENOMIC DNA]</scope>
</reference>
<accession>A0A4E0R8J1</accession>
<feature type="region of interest" description="Disordered" evidence="3">
    <location>
        <begin position="1"/>
        <end position="24"/>
    </location>
</feature>